<dbReference type="CDD" id="cd15570">
    <property type="entry name" value="PHD_Bye1p_SIZ1_like"/>
    <property type="match status" value="1"/>
</dbReference>
<dbReference type="InterPro" id="IPR013083">
    <property type="entry name" value="Znf_RING/FYVE/PHD"/>
</dbReference>
<evidence type="ECO:0000313" key="6">
    <source>
        <dbReference type="EMBL" id="PUZ62648.1"/>
    </source>
</evidence>
<dbReference type="GO" id="GO:0016925">
    <property type="term" value="P:protein sumoylation"/>
    <property type="evidence" value="ECO:0007669"/>
    <property type="project" value="EnsemblPlants"/>
</dbReference>
<dbReference type="PROSITE" id="PS50800">
    <property type="entry name" value="SAP"/>
    <property type="match status" value="1"/>
</dbReference>
<dbReference type="GO" id="GO:0061665">
    <property type="term" value="F:SUMO ligase activity"/>
    <property type="evidence" value="ECO:0007669"/>
    <property type="project" value="EnsemblPlants"/>
</dbReference>
<sequence>MASDDPVLAACKLGHFRIKELKDVLHQLGLPKQGKKQELAERVMIALFNQQDQEMAVKIVEDTFRKMQEPASNVAVSRSHIESGHSVKSKKKSDDSGELNVKVRCPCGNSKPNDSMIKCVDPQCNIRQHVGCVVIPENEKSANSISPDLPSRFYCEMCRISRADPFWVTINNLLLPVLIGPSTIAADRSYTVQYTTKSFQLSRANREMLQKAEYDIQVWCILLNDKVPFRMQWPLHSDMQVNGIWLIKLFIESKNLVKGHLFVSSELYSSHFVVNRQPTQKLGANGRDDGPLGKMTRTFCWGIRIAKRRSLEQVLNLVPKEQDGEKFDDALARVRHCVGGGTETSNTDSDSDIEVVADSVSMNLRCLWQCPICLKNYSLENIIVDPYFNRITSLIKSCGDDASEIDVKPDGSWRVKGRSELKDLTQWHLLHGTLCVATDTATKPKMCIVKHEIKEEPSYEDVGCHLKLGIRKKNNGQWEISKRGDTDLVLSSDNDHARHMENKNSTLSCSIDDTNIGDEGYNLELARNDYPMTHVHDLDSSASDENAPPSTEQDVIVLSDSDDDVVMVLSPRVCGEQLGGGPDETPFLALKEGFDDLGLSFWECRPRDDPTYQMADLGILVTDNPGEVDEPVYGGSLGVAAAVANLLEDGHDGASQPCMSTERDGAISLANLGDRTQTCGDGHSENRTAGSISGAEDCLTNARNAPQKRRNPGSGITALHGSAAGSRNDNVLTGAPPKERRSV</sequence>
<evidence type="ECO:0000259" key="5">
    <source>
        <dbReference type="PROSITE" id="PS50800"/>
    </source>
</evidence>
<dbReference type="InterPro" id="IPR001965">
    <property type="entry name" value="Znf_PHD"/>
</dbReference>
<dbReference type="Gramene" id="PUZ62648">
    <property type="protein sequence ID" value="PUZ62648"/>
    <property type="gene ID" value="GQ55_3G002300"/>
</dbReference>
<keyword evidence="1" id="KW-0479">Metal-binding</keyword>
<dbReference type="SUPFAM" id="SSF68906">
    <property type="entry name" value="SAP domain"/>
    <property type="match status" value="1"/>
</dbReference>
<evidence type="ECO:0000256" key="4">
    <source>
        <dbReference type="SAM" id="MobiDB-lite"/>
    </source>
</evidence>
<dbReference type="PROSITE" id="PS01359">
    <property type="entry name" value="ZF_PHD_1"/>
    <property type="match status" value="1"/>
</dbReference>
<dbReference type="PANTHER" id="PTHR10782:SF42">
    <property type="entry name" value="E3 SUMO-PROTEIN LIGASE SIZ2"/>
    <property type="match status" value="1"/>
</dbReference>
<proteinExistence type="predicted"/>
<keyword evidence="3" id="KW-0862">Zinc</keyword>
<accession>A0A2T7E496</accession>
<dbReference type="GO" id="GO:0000785">
    <property type="term" value="C:chromatin"/>
    <property type="evidence" value="ECO:0007669"/>
    <property type="project" value="TreeGrafter"/>
</dbReference>
<dbReference type="Proteomes" id="UP000244336">
    <property type="component" value="Chromosome 3"/>
</dbReference>
<dbReference type="InterPro" id="IPR019786">
    <property type="entry name" value="Zinc_finger_PHD-type_CS"/>
</dbReference>
<dbReference type="SMART" id="SM00249">
    <property type="entry name" value="PHD"/>
    <property type="match status" value="1"/>
</dbReference>
<feature type="domain" description="SAP" evidence="5">
    <location>
        <begin position="13"/>
        <end position="47"/>
    </location>
</feature>
<organism evidence="6 7">
    <name type="scientific">Panicum hallii var. hallii</name>
    <dbReference type="NCBI Taxonomy" id="1504633"/>
    <lineage>
        <taxon>Eukaryota</taxon>
        <taxon>Viridiplantae</taxon>
        <taxon>Streptophyta</taxon>
        <taxon>Embryophyta</taxon>
        <taxon>Tracheophyta</taxon>
        <taxon>Spermatophyta</taxon>
        <taxon>Magnoliopsida</taxon>
        <taxon>Liliopsida</taxon>
        <taxon>Poales</taxon>
        <taxon>Poaceae</taxon>
        <taxon>PACMAD clade</taxon>
        <taxon>Panicoideae</taxon>
        <taxon>Panicodae</taxon>
        <taxon>Paniceae</taxon>
        <taxon>Panicinae</taxon>
        <taxon>Panicum</taxon>
        <taxon>Panicum sect. Panicum</taxon>
    </lineage>
</organism>
<evidence type="ECO:0000256" key="2">
    <source>
        <dbReference type="ARBA" id="ARBA00022771"/>
    </source>
</evidence>
<dbReference type="SUPFAM" id="SSF57903">
    <property type="entry name" value="FYVE/PHD zinc finger"/>
    <property type="match status" value="1"/>
</dbReference>
<name>A0A2T7E496_9POAL</name>
<dbReference type="STRING" id="1504633.A0A2T7E496"/>
<evidence type="ECO:0000313" key="7">
    <source>
        <dbReference type="Proteomes" id="UP000244336"/>
    </source>
</evidence>
<dbReference type="GO" id="GO:0008270">
    <property type="term" value="F:zinc ion binding"/>
    <property type="evidence" value="ECO:0007669"/>
    <property type="project" value="UniProtKB-KW"/>
</dbReference>
<reference evidence="6 7" key="1">
    <citation type="submission" date="2018-04" db="EMBL/GenBank/DDBJ databases">
        <title>WGS assembly of Panicum hallii var. hallii HAL2.</title>
        <authorList>
            <person name="Lovell J."/>
            <person name="Jenkins J."/>
            <person name="Lowry D."/>
            <person name="Mamidi S."/>
            <person name="Sreedasyam A."/>
            <person name="Weng X."/>
            <person name="Barry K."/>
            <person name="Bonette J."/>
            <person name="Campitelli B."/>
            <person name="Daum C."/>
            <person name="Gordon S."/>
            <person name="Gould B."/>
            <person name="Lipzen A."/>
            <person name="MacQueen A."/>
            <person name="Palacio-Mejia J."/>
            <person name="Plott C."/>
            <person name="Shakirov E."/>
            <person name="Shu S."/>
            <person name="Yoshinaga Y."/>
            <person name="Zane M."/>
            <person name="Rokhsar D."/>
            <person name="Grimwood J."/>
            <person name="Schmutz J."/>
            <person name="Juenger T."/>
        </authorList>
    </citation>
    <scope>NUCLEOTIDE SEQUENCE [LARGE SCALE GENOMIC DNA]</scope>
    <source>
        <strain evidence="7">cv. HAL2</strain>
    </source>
</reference>
<dbReference type="PANTHER" id="PTHR10782">
    <property type="entry name" value="ZINC FINGER MIZ DOMAIN-CONTAINING PROTEIN"/>
    <property type="match status" value="1"/>
</dbReference>
<keyword evidence="7" id="KW-1185">Reference proteome</keyword>
<dbReference type="SMART" id="SM00513">
    <property type="entry name" value="SAP"/>
    <property type="match status" value="1"/>
</dbReference>
<dbReference type="InterPro" id="IPR036361">
    <property type="entry name" value="SAP_dom_sf"/>
</dbReference>
<dbReference type="OrthoDB" id="682531at2759"/>
<dbReference type="Pfam" id="PF02037">
    <property type="entry name" value="SAP"/>
    <property type="match status" value="1"/>
</dbReference>
<evidence type="ECO:0000256" key="3">
    <source>
        <dbReference type="ARBA" id="ARBA00022833"/>
    </source>
</evidence>
<dbReference type="InterPro" id="IPR011011">
    <property type="entry name" value="Znf_FYVE_PHD"/>
</dbReference>
<feature type="region of interest" description="Disordered" evidence="4">
    <location>
        <begin position="702"/>
        <end position="743"/>
    </location>
</feature>
<protein>
    <recommendedName>
        <fullName evidence="5">SAP domain-containing protein</fullName>
    </recommendedName>
</protein>
<dbReference type="Gene3D" id="1.10.720.30">
    <property type="entry name" value="SAP domain"/>
    <property type="match status" value="1"/>
</dbReference>
<keyword evidence="2" id="KW-0863">Zinc-finger</keyword>
<dbReference type="AlphaFoldDB" id="A0A2T7E496"/>
<gene>
    <name evidence="6" type="ORF">GQ55_3G002300</name>
</gene>
<evidence type="ECO:0000256" key="1">
    <source>
        <dbReference type="ARBA" id="ARBA00022723"/>
    </source>
</evidence>
<dbReference type="Gene3D" id="3.30.40.10">
    <property type="entry name" value="Zinc/RING finger domain, C3HC4 (zinc finger)"/>
    <property type="match status" value="2"/>
</dbReference>
<dbReference type="EMBL" id="CM009751">
    <property type="protein sequence ID" value="PUZ62648.1"/>
    <property type="molecule type" value="Genomic_DNA"/>
</dbReference>
<feature type="region of interest" description="Disordered" evidence="4">
    <location>
        <begin position="71"/>
        <end position="99"/>
    </location>
</feature>
<dbReference type="InterPro" id="IPR003034">
    <property type="entry name" value="SAP_dom"/>
</dbReference>